<feature type="compositionally biased region" description="Low complexity" evidence="2">
    <location>
        <begin position="81"/>
        <end position="94"/>
    </location>
</feature>
<feature type="compositionally biased region" description="Polar residues" evidence="2">
    <location>
        <begin position="46"/>
        <end position="60"/>
    </location>
</feature>
<dbReference type="GO" id="GO:0003677">
    <property type="term" value="F:DNA binding"/>
    <property type="evidence" value="ECO:0007669"/>
    <property type="project" value="InterPro"/>
</dbReference>
<dbReference type="InterPro" id="IPR050987">
    <property type="entry name" value="AtrR-like"/>
</dbReference>
<organism evidence="4">
    <name type="scientific">Pyricularia oryzae (strain 70-15 / ATCC MYA-4617 / FGSC 8958)</name>
    <name type="common">Rice blast fungus</name>
    <name type="synonym">Magnaporthe oryzae</name>
    <dbReference type="NCBI Taxonomy" id="242507"/>
    <lineage>
        <taxon>Eukaryota</taxon>
        <taxon>Fungi</taxon>
        <taxon>Dikarya</taxon>
        <taxon>Ascomycota</taxon>
        <taxon>Pezizomycotina</taxon>
        <taxon>Sordariomycetes</taxon>
        <taxon>Sordariomycetidae</taxon>
        <taxon>Magnaporthales</taxon>
        <taxon>Pyriculariaceae</taxon>
        <taxon>Pyricularia</taxon>
    </lineage>
</organism>
<proteinExistence type="predicted"/>
<evidence type="ECO:0000256" key="1">
    <source>
        <dbReference type="ARBA" id="ARBA00023242"/>
    </source>
</evidence>
<dbReference type="Pfam" id="PF04082">
    <property type="entry name" value="Fungal_trans"/>
    <property type="match status" value="1"/>
</dbReference>
<feature type="compositionally biased region" description="Acidic residues" evidence="2">
    <location>
        <begin position="107"/>
        <end position="119"/>
    </location>
</feature>
<sequence>MDTSIDGDDGSIRRACDQCRVRKIEDRLGRIEKILHQLPNLIKQASSNTNQTPAPSTGSASFFDKPLAKPLNKPHPPQNNGTPGTVTSSTSSPGAERHAAVVKTDSDAEEGEADADAPFEGDSSMTAHTVFASEFLHLAVGRTSLEPGHAHVMDNPSLHSALSSLQQIVHMQKRGSTTADIRFLNQKLLPPGGLRDLPLPPLNVVVDILRELKGNHAQQYIPVTFTLMCSFIGVDEFTEHCRRVYFATEDYSQADYIITVAGLFYVFEERAFSTNDYDGGAHSNEEYQRYYYMCRVNLEAALSQFNLLQPAKRENVEALLLGTSYAIELAKPSLAWQLSSTACQMCLTMGYHRAGAETTARRSASMDHGGRSSSSNDGCGASVGSSVGDDHGASSSKRQLLFLFAYTLDKGLALRLGRASVIRDQEITVPRQVGRMGEYDEYRDTINMWARHAHVQGRIYDDLYSPAALRLPVERRLQTARELAAELRNMMDMLPSMEIYQLPEASRDKKYDAGVLDMLMKSDRVSMLSSLALCYRAIPADGRDIAGDGIPRTFNQECIEVAREAMQAHEGCMQLMHESRDLATAYIHWTILYSPFIPFIVIFCHVIETSNLDDLARLTEFVKSLEVGRDISEPVGKLHRLCNALVNVATMYLETKKQQLAATQAENGAATYPVNMEFDMYFRDLGFMPPQPSAQPQQQPGLSVLQQHQQQQPGLGYELGNAQLGDWFSGNLSMMGMLERDLSQFSPENWAQSTTAPVSGPGPVLGQHQIRYSTILWLLRATALLLHGSLLLRHCLDRRKGRLEARLFEPALLEATGTGAAILAANFDADDAIRFCLCLSSTRCGSWVADHGLHVLEALLVGVVVGRQVRLVIVHSAVAFAT</sequence>
<dbReference type="GO" id="GO:0006351">
    <property type="term" value="P:DNA-templated transcription"/>
    <property type="evidence" value="ECO:0007669"/>
    <property type="project" value="InterPro"/>
</dbReference>
<evidence type="ECO:0000313" key="4">
    <source>
        <dbReference type="EMBL" id="EAQ70787.1"/>
    </source>
</evidence>
<feature type="region of interest" description="Disordered" evidence="2">
    <location>
        <begin position="360"/>
        <end position="392"/>
    </location>
</feature>
<dbReference type="SMART" id="SM00906">
    <property type="entry name" value="Fungal_trans"/>
    <property type="match status" value="1"/>
</dbReference>
<dbReference type="GO" id="GO:0008270">
    <property type="term" value="F:zinc ion binding"/>
    <property type="evidence" value="ECO:0007669"/>
    <property type="project" value="InterPro"/>
</dbReference>
<gene>
    <name evidence="4" type="ORF">MGCH7_ch7g194</name>
</gene>
<name>Q2KGZ1_PYRO7</name>
<dbReference type="PANTHER" id="PTHR46910">
    <property type="entry name" value="TRANSCRIPTION FACTOR PDR1"/>
    <property type="match status" value="1"/>
</dbReference>
<feature type="region of interest" description="Disordered" evidence="2">
    <location>
        <begin position="46"/>
        <end position="122"/>
    </location>
</feature>
<dbReference type="PANTHER" id="PTHR46910:SF5">
    <property type="entry name" value="ZN(II)2CYS6 TRANSCRIPTION FACTOR (EUROFUNG)"/>
    <property type="match status" value="1"/>
</dbReference>
<evidence type="ECO:0000259" key="3">
    <source>
        <dbReference type="SMART" id="SM00906"/>
    </source>
</evidence>
<accession>Q2KGZ1</accession>
<dbReference type="GO" id="GO:0003700">
    <property type="term" value="F:DNA-binding transcription factor activity"/>
    <property type="evidence" value="ECO:0007669"/>
    <property type="project" value="InterPro"/>
</dbReference>
<protein>
    <recommendedName>
        <fullName evidence="3">Xylanolytic transcriptional activator regulatory domain-containing protein</fullName>
    </recommendedName>
</protein>
<feature type="domain" description="Xylanolytic transcriptional activator regulatory" evidence="3">
    <location>
        <begin position="335"/>
        <end position="436"/>
    </location>
</feature>
<evidence type="ECO:0000256" key="2">
    <source>
        <dbReference type="SAM" id="MobiDB-lite"/>
    </source>
</evidence>
<dbReference type="EMBL" id="CM000230">
    <property type="protein sequence ID" value="EAQ70787.1"/>
    <property type="molecule type" value="Genomic_DNA"/>
</dbReference>
<dbReference type="InterPro" id="IPR007219">
    <property type="entry name" value="XnlR_reg_dom"/>
</dbReference>
<reference evidence="4" key="1">
    <citation type="submission" date="2005-01" db="EMBL/GenBank/DDBJ databases">
        <title>The sequence of Magnaporthe grisea chromosome 7.</title>
        <authorList>
            <person name="Thon M.R."/>
            <person name="Pan H."/>
            <person name="Diener A."/>
            <person name="Papalas J."/>
            <person name="Taro A."/>
            <person name="Mitchell T."/>
            <person name="Dean R.A."/>
        </authorList>
    </citation>
    <scope>NUCLEOTIDE SEQUENCE</scope>
    <source>
        <strain evidence="4">70-15</strain>
    </source>
</reference>
<dbReference type="AlphaFoldDB" id="Q2KGZ1"/>
<keyword evidence="1" id="KW-0539">Nucleus</keyword>
<dbReference type="CDD" id="cd12148">
    <property type="entry name" value="fungal_TF_MHR"/>
    <property type="match status" value="1"/>
</dbReference>